<dbReference type="SUPFAM" id="SSF53474">
    <property type="entry name" value="alpha/beta-Hydrolases"/>
    <property type="match status" value="1"/>
</dbReference>
<keyword evidence="3" id="KW-1185">Reference proteome</keyword>
<dbReference type="InterPro" id="IPR029058">
    <property type="entry name" value="AB_hydrolase_fold"/>
</dbReference>
<sequence>MALRSKHWPSMSDISEANSEEEAALDRAASELRAAASRDGQATEHLSGVPDAGPRPSDTLPVSEQSCTSESPPAASTAANLPIQQLGSTQAIEQQLSMQGSSALPDVPLQTQPSRQASTALPPKSQSAPPVTPELLPQLSSAHMIQHRYSGKDGLVGHQVHKPRRQAKPVQYLERDDLWARVSPTHAQLALCSAMAYENDLTHSLEKLSKWTGIPTGGLQVYCQSEDSRVGLGLTTLISPFQTVGEGKQVAAAIFAFRGTVISKRSNVAADLDVWRNANRDLYFAARALKHVSLQMAHLREQYPHVQWGFFATGHSLGGFTASCCAIFFPELLHVVAFESPGLTSFYHKLAAATARGEQHRYWQERCVNFLTWPNPINCCQKHLGSMYRVQDVKKDSANRRAQALHAVRCIAGSTLQIINCILVAKLSVRLLGRALPRVGWLGRLASKPALRMSQQDRDVLGAGIAVRPAARLGASALLRNSGAYMAARLGTTAHEIVQQHGINTMLQMFDPETGHPRKCVKMASWPRARKVRRTLPGVLWSTFVESLLPIKSAAGIRVIFDKEAMVEARMKRLPGYVEETDKVPRRQRLAQHLPRWASGVLQVRPQRKYSSEQDDDETDTEDADSASESGDLCMPEPRSPPALIWGAKLSSPFAEAAHVPVDEDDSSQVAQLQRSCRRDLKRALTAAAMHHDSAMVERFEKQLQQGEQKLERLLTMQHSTAAPLASQPSTAQQAPRPPRPRGRLPHGAAIVRPGTAGRGRMSRVAFAPEDTSGAATGYASGGQRTAPLAVGHKGTSAAGD</sequence>
<dbReference type="AlphaFoldDB" id="A0AAW1PF58"/>
<feature type="compositionally biased region" description="Low complexity" evidence="1">
    <location>
        <begin position="772"/>
        <end position="783"/>
    </location>
</feature>
<feature type="region of interest" description="Disordered" evidence="1">
    <location>
        <begin position="95"/>
        <end position="134"/>
    </location>
</feature>
<feature type="compositionally biased region" description="Low complexity" evidence="1">
    <location>
        <begin position="66"/>
        <end position="77"/>
    </location>
</feature>
<accession>A0AAW1PF58</accession>
<feature type="compositionally biased region" description="Low complexity" evidence="1">
    <location>
        <begin position="721"/>
        <end position="735"/>
    </location>
</feature>
<evidence type="ECO:0008006" key="4">
    <source>
        <dbReference type="Google" id="ProtNLM"/>
    </source>
</evidence>
<feature type="compositionally biased region" description="Acidic residues" evidence="1">
    <location>
        <begin position="613"/>
        <end position="626"/>
    </location>
</feature>
<dbReference type="EMBL" id="JALJOR010000013">
    <property type="protein sequence ID" value="KAK9807020.1"/>
    <property type="molecule type" value="Genomic_DNA"/>
</dbReference>
<feature type="region of interest" description="Disordered" evidence="1">
    <location>
        <begin position="721"/>
        <end position="801"/>
    </location>
</feature>
<evidence type="ECO:0000313" key="2">
    <source>
        <dbReference type="EMBL" id="KAK9807020.1"/>
    </source>
</evidence>
<gene>
    <name evidence="2" type="ORF">WJX72_010810</name>
</gene>
<feature type="region of interest" description="Disordered" evidence="1">
    <location>
        <begin position="1"/>
        <end position="77"/>
    </location>
</feature>
<proteinExistence type="predicted"/>
<evidence type="ECO:0000256" key="1">
    <source>
        <dbReference type="SAM" id="MobiDB-lite"/>
    </source>
</evidence>
<feature type="region of interest" description="Disordered" evidence="1">
    <location>
        <begin position="605"/>
        <end position="645"/>
    </location>
</feature>
<dbReference type="Gene3D" id="3.40.50.1820">
    <property type="entry name" value="alpha/beta hydrolase"/>
    <property type="match status" value="1"/>
</dbReference>
<dbReference type="Proteomes" id="UP001489004">
    <property type="component" value="Unassembled WGS sequence"/>
</dbReference>
<comment type="caution">
    <text evidence="2">The sequence shown here is derived from an EMBL/GenBank/DDBJ whole genome shotgun (WGS) entry which is preliminary data.</text>
</comment>
<reference evidence="2 3" key="1">
    <citation type="journal article" date="2024" name="Nat. Commun.">
        <title>Phylogenomics reveals the evolutionary origins of lichenization in chlorophyte algae.</title>
        <authorList>
            <person name="Puginier C."/>
            <person name="Libourel C."/>
            <person name="Otte J."/>
            <person name="Skaloud P."/>
            <person name="Haon M."/>
            <person name="Grisel S."/>
            <person name="Petersen M."/>
            <person name="Berrin J.G."/>
            <person name="Delaux P.M."/>
            <person name="Dal Grande F."/>
            <person name="Keller J."/>
        </authorList>
    </citation>
    <scope>NUCLEOTIDE SEQUENCE [LARGE SCALE GENOMIC DNA]</scope>
    <source>
        <strain evidence="2 3">SAG 2043</strain>
    </source>
</reference>
<organism evidence="2 3">
    <name type="scientific">[Myrmecia] bisecta</name>
    <dbReference type="NCBI Taxonomy" id="41462"/>
    <lineage>
        <taxon>Eukaryota</taxon>
        <taxon>Viridiplantae</taxon>
        <taxon>Chlorophyta</taxon>
        <taxon>core chlorophytes</taxon>
        <taxon>Trebouxiophyceae</taxon>
        <taxon>Trebouxiales</taxon>
        <taxon>Trebouxiaceae</taxon>
        <taxon>Myrmecia</taxon>
    </lineage>
</organism>
<name>A0AAW1PF58_9CHLO</name>
<protein>
    <recommendedName>
        <fullName evidence="4">Fungal lipase-like domain-containing protein</fullName>
    </recommendedName>
</protein>
<feature type="compositionally biased region" description="Polar residues" evidence="1">
    <location>
        <begin position="109"/>
        <end position="129"/>
    </location>
</feature>
<evidence type="ECO:0000313" key="3">
    <source>
        <dbReference type="Proteomes" id="UP001489004"/>
    </source>
</evidence>